<dbReference type="Proteomes" id="UP000241463">
    <property type="component" value="Segment"/>
</dbReference>
<dbReference type="KEGG" id="vg:54988659"/>
<dbReference type="RefSeq" id="YP_009798214.1">
    <property type="nucleotide sequence ID" value="NC_047924.1"/>
</dbReference>
<evidence type="ECO:0000256" key="1">
    <source>
        <dbReference type="SAM" id="Coils"/>
    </source>
</evidence>
<accession>A0A2K9VCI8</accession>
<protein>
    <submittedName>
        <fullName evidence="2">Uncharacterized protein</fullName>
    </submittedName>
</protein>
<reference evidence="2 3" key="1">
    <citation type="submission" date="2018-01" db="EMBL/GenBank/DDBJ databases">
        <title>Lactobacillus phages that infect wine-derived L. plantarum strains.</title>
        <authorList>
            <person name="Kyrkou I."/>
            <person name="Hestbjerg Hansen L."/>
        </authorList>
    </citation>
    <scope>NUCLEOTIDE SEQUENCE [LARGE SCALE GENOMIC DNA]</scope>
</reference>
<evidence type="ECO:0000313" key="3">
    <source>
        <dbReference type="Proteomes" id="UP000241463"/>
    </source>
</evidence>
<keyword evidence="1" id="KW-0175">Coiled coil</keyword>
<organism evidence="2 3">
    <name type="scientific">Lactobacillus phage Bacchae</name>
    <dbReference type="NCBI Taxonomy" id="2079429"/>
    <lineage>
        <taxon>Viruses</taxon>
        <taxon>Duplodnaviria</taxon>
        <taxon>Heunggongvirae</taxon>
        <taxon>Uroviricota</taxon>
        <taxon>Caudoviricetes</taxon>
        <taxon>Herelleviridae</taxon>
        <taxon>Harbinvirus</taxon>
        <taxon>Harbinvirus bacchae</taxon>
    </lineage>
</organism>
<sequence>MDNKLISSRTAGIPERIIAATRTADIPEQTVIDKSTILEDGIIGEKVLSKEVVDKLNLIDKLQQENNDLMNRVKRLEKIINEKL</sequence>
<dbReference type="GeneID" id="54988659"/>
<keyword evidence="3" id="KW-1185">Reference proteome</keyword>
<feature type="coiled-coil region" evidence="1">
    <location>
        <begin position="52"/>
        <end position="79"/>
    </location>
</feature>
<proteinExistence type="predicted"/>
<dbReference type="EMBL" id="MG765277">
    <property type="protein sequence ID" value="AUV59930.1"/>
    <property type="molecule type" value="Genomic_DNA"/>
</dbReference>
<name>A0A2K9VCI8_9CAUD</name>
<evidence type="ECO:0000313" key="2">
    <source>
        <dbReference type="EMBL" id="AUV59930.1"/>
    </source>
</evidence>